<keyword evidence="3" id="KW-1185">Reference proteome</keyword>
<evidence type="ECO:0000313" key="2">
    <source>
        <dbReference type="EMBL" id="MCK0209697.1"/>
    </source>
</evidence>
<evidence type="ECO:0000256" key="1">
    <source>
        <dbReference type="SAM" id="Phobius"/>
    </source>
</evidence>
<sequence length="90" mass="8883">MAEFLLFAALLVALMVLASLAALLRAPARAGGADRLMIVQLAGTGGTAIALLLAGALDIASLTDVALTLAVLAAFASAALHAAGVAEEKR</sequence>
<feature type="transmembrane region" description="Helical" evidence="1">
    <location>
        <begin position="6"/>
        <end position="24"/>
    </location>
</feature>
<keyword evidence="1" id="KW-1133">Transmembrane helix</keyword>
<accession>A0ABT0DQY6</accession>
<protein>
    <submittedName>
        <fullName evidence="2">Multiple resistance and pH regulation protein F</fullName>
    </submittedName>
</protein>
<gene>
    <name evidence="2" type="ORF">MWN33_16815</name>
</gene>
<reference evidence="2 3" key="1">
    <citation type="submission" date="2022-04" db="EMBL/GenBank/DDBJ databases">
        <authorList>
            <person name="Grouzdev D.S."/>
            <person name="Pantiukh K.S."/>
            <person name="Krutkina M.S."/>
        </authorList>
    </citation>
    <scope>NUCLEOTIDE SEQUENCE [LARGE SCALE GENOMIC DNA]</scope>
    <source>
        <strain evidence="2 3">Jip08</strain>
    </source>
</reference>
<feature type="transmembrane region" description="Helical" evidence="1">
    <location>
        <begin position="36"/>
        <end position="59"/>
    </location>
</feature>
<evidence type="ECO:0000313" key="3">
    <source>
        <dbReference type="Proteomes" id="UP001202867"/>
    </source>
</evidence>
<reference evidence="3" key="2">
    <citation type="submission" date="2023-07" db="EMBL/GenBank/DDBJ databases">
        <title>Ancylobacter moscoviensis sp. nov., facultatively methylotrophic bacteria from activated sludge and the reclassification of Starkeya novella (Starkey 1934) Kelly et al. 2000 as Ancylobacter novellus comb. nov., Starkeya koreensis Im et al. 2006 as Ancylobacter koreensis comb.nov., Angulomicrobium tetraedrale Vasil'eva et al. 1986 as Ancylobacter tetraedralis comb. nov., Angulomicrobium amanitiforme Fritz et al. 2004 as Ancylobacter amanitiformis comb. nov. and Methylorhabdus multivorans Doronina et al. 1996 as Ancylobacter multivorans comb. nov. and emended description of the genus Ancylobacter.</title>
        <authorList>
            <person name="Doronina N."/>
            <person name="Chemodurova A."/>
            <person name="Grouzdev D."/>
            <person name="Koziaeva V."/>
            <person name="Shi W."/>
            <person name="Wu L."/>
            <person name="Kaparullina E."/>
        </authorList>
    </citation>
    <scope>NUCLEOTIDE SEQUENCE [LARGE SCALE GENOMIC DNA]</scope>
    <source>
        <strain evidence="3">Jip08</strain>
    </source>
</reference>
<keyword evidence="1" id="KW-0812">Transmembrane</keyword>
<name>A0ABT0DQY6_9HYPH</name>
<feature type="transmembrane region" description="Helical" evidence="1">
    <location>
        <begin position="65"/>
        <end position="86"/>
    </location>
</feature>
<dbReference type="RefSeq" id="WP_247202197.1">
    <property type="nucleotide sequence ID" value="NZ_JALKCG010000008.1"/>
</dbReference>
<dbReference type="Proteomes" id="UP001202867">
    <property type="component" value="Unassembled WGS sequence"/>
</dbReference>
<keyword evidence="1" id="KW-0472">Membrane</keyword>
<dbReference type="EMBL" id="JALKCG010000008">
    <property type="protein sequence ID" value="MCK0209697.1"/>
    <property type="molecule type" value="Genomic_DNA"/>
</dbReference>
<comment type="caution">
    <text evidence="2">The sequence shown here is derived from an EMBL/GenBank/DDBJ whole genome shotgun (WGS) entry which is preliminary data.</text>
</comment>
<proteinExistence type="predicted"/>
<organism evidence="2 3">
    <name type="scientific">Ancylobacter koreensis</name>
    <dbReference type="NCBI Taxonomy" id="266121"/>
    <lineage>
        <taxon>Bacteria</taxon>
        <taxon>Pseudomonadati</taxon>
        <taxon>Pseudomonadota</taxon>
        <taxon>Alphaproteobacteria</taxon>
        <taxon>Hyphomicrobiales</taxon>
        <taxon>Xanthobacteraceae</taxon>
        <taxon>Ancylobacter</taxon>
    </lineage>
</organism>